<name>A0AAN9IHV9_CROPI</name>
<evidence type="ECO:0000256" key="4">
    <source>
        <dbReference type="SAM" id="Phobius"/>
    </source>
</evidence>
<dbReference type="Proteomes" id="UP001372338">
    <property type="component" value="Unassembled WGS sequence"/>
</dbReference>
<evidence type="ECO:0000256" key="2">
    <source>
        <dbReference type="ARBA" id="ARBA00022771"/>
    </source>
</evidence>
<dbReference type="EMBL" id="JAYWIO010000003">
    <property type="protein sequence ID" value="KAK7272996.1"/>
    <property type="molecule type" value="Genomic_DNA"/>
</dbReference>
<accession>A0AAN9IHV9</accession>
<evidence type="ECO:0000313" key="6">
    <source>
        <dbReference type="EMBL" id="KAK7272996.1"/>
    </source>
</evidence>
<keyword evidence="1" id="KW-0479">Metal-binding</keyword>
<evidence type="ECO:0000313" key="7">
    <source>
        <dbReference type="Proteomes" id="UP001372338"/>
    </source>
</evidence>
<dbReference type="PANTHER" id="PTHR23012:SF174">
    <property type="entry name" value="OS01G0121200 PROTEIN"/>
    <property type="match status" value="1"/>
</dbReference>
<sequence>MNFGIRRKRLLESRGYNSSHLPWPIAEIERRLQLTTLPSSNGVMKFPQDMDAQINSPPKILVQCRICHDEDEESKMETPCCCCGTLKFAHRKCVQRWCNEKGNTTCEICQQQFRPGYTAPPLPPLFNYDDSPINFGYIWGIQNDHFMTMFNFNANHEFQELDFEYSAPSPTSLLLIRIVATMFIVLLVLCDTLPIIVVLSEVQEYSLTLFTLVFLRFIGMLVPIYIMVKVITAIQRLQRQDYYSHVQFHEENDLEQSQLRVIHIE</sequence>
<evidence type="ECO:0000256" key="1">
    <source>
        <dbReference type="ARBA" id="ARBA00022723"/>
    </source>
</evidence>
<keyword evidence="4" id="KW-0472">Membrane</keyword>
<evidence type="ECO:0000259" key="5">
    <source>
        <dbReference type="PROSITE" id="PS51292"/>
    </source>
</evidence>
<proteinExistence type="predicted"/>
<keyword evidence="4" id="KW-0812">Transmembrane</keyword>
<gene>
    <name evidence="6" type="ORF">RIF29_14042</name>
</gene>
<dbReference type="InterPro" id="IPR011016">
    <property type="entry name" value="Znf_RING-CH"/>
</dbReference>
<dbReference type="InterPro" id="IPR022143">
    <property type="entry name" value="DUF3675"/>
</dbReference>
<dbReference type="InterPro" id="IPR013083">
    <property type="entry name" value="Znf_RING/FYVE/PHD"/>
</dbReference>
<dbReference type="GO" id="GO:0016020">
    <property type="term" value="C:membrane"/>
    <property type="evidence" value="ECO:0007669"/>
    <property type="project" value="TreeGrafter"/>
</dbReference>
<dbReference type="GO" id="GO:0016567">
    <property type="term" value="P:protein ubiquitination"/>
    <property type="evidence" value="ECO:0007669"/>
    <property type="project" value="TreeGrafter"/>
</dbReference>
<dbReference type="PANTHER" id="PTHR23012">
    <property type="entry name" value="RING/FYVE/PHD ZINC FINGER DOMAIN-CONTAINING"/>
    <property type="match status" value="1"/>
</dbReference>
<protein>
    <recommendedName>
        <fullName evidence="5">RING-CH-type domain-containing protein</fullName>
    </recommendedName>
</protein>
<dbReference type="FunFam" id="3.30.40.10:FF:000337">
    <property type="entry name" value="Zinc finger family protein"/>
    <property type="match status" value="1"/>
</dbReference>
<feature type="transmembrane region" description="Helical" evidence="4">
    <location>
        <begin position="205"/>
        <end position="228"/>
    </location>
</feature>
<dbReference type="SMART" id="SM00744">
    <property type="entry name" value="RINGv"/>
    <property type="match status" value="1"/>
</dbReference>
<dbReference type="GO" id="GO:0004842">
    <property type="term" value="F:ubiquitin-protein transferase activity"/>
    <property type="evidence" value="ECO:0007669"/>
    <property type="project" value="TreeGrafter"/>
</dbReference>
<dbReference type="PROSITE" id="PS51292">
    <property type="entry name" value="ZF_RING_CH"/>
    <property type="match status" value="1"/>
</dbReference>
<reference evidence="6 7" key="1">
    <citation type="submission" date="2024-01" db="EMBL/GenBank/DDBJ databases">
        <title>The genomes of 5 underutilized Papilionoideae crops provide insights into root nodulation and disease resistanc.</title>
        <authorList>
            <person name="Yuan L."/>
        </authorList>
    </citation>
    <scope>NUCLEOTIDE SEQUENCE [LARGE SCALE GENOMIC DNA]</scope>
    <source>
        <strain evidence="6">ZHUSHIDOU_FW_LH</strain>
        <tissue evidence="6">Leaf</tissue>
    </source>
</reference>
<evidence type="ECO:0000256" key="3">
    <source>
        <dbReference type="ARBA" id="ARBA00022833"/>
    </source>
</evidence>
<comment type="caution">
    <text evidence="6">The sequence shown here is derived from an EMBL/GenBank/DDBJ whole genome shotgun (WGS) entry which is preliminary data.</text>
</comment>
<keyword evidence="2" id="KW-0863">Zinc-finger</keyword>
<dbReference type="SUPFAM" id="SSF57850">
    <property type="entry name" value="RING/U-box"/>
    <property type="match status" value="1"/>
</dbReference>
<feature type="domain" description="RING-CH-type" evidence="5">
    <location>
        <begin position="56"/>
        <end position="116"/>
    </location>
</feature>
<dbReference type="AlphaFoldDB" id="A0AAN9IHV9"/>
<keyword evidence="3" id="KW-0862">Zinc</keyword>
<dbReference type="CDD" id="cd16495">
    <property type="entry name" value="RING_CH-C4HC3_MARCH"/>
    <property type="match status" value="1"/>
</dbReference>
<dbReference type="InterPro" id="IPR033275">
    <property type="entry name" value="MARCH-like"/>
</dbReference>
<dbReference type="Gene3D" id="3.30.40.10">
    <property type="entry name" value="Zinc/RING finger domain, C3HC4 (zinc finger)"/>
    <property type="match status" value="1"/>
</dbReference>
<keyword evidence="7" id="KW-1185">Reference proteome</keyword>
<organism evidence="6 7">
    <name type="scientific">Crotalaria pallida</name>
    <name type="common">Smooth rattlebox</name>
    <name type="synonym">Crotalaria striata</name>
    <dbReference type="NCBI Taxonomy" id="3830"/>
    <lineage>
        <taxon>Eukaryota</taxon>
        <taxon>Viridiplantae</taxon>
        <taxon>Streptophyta</taxon>
        <taxon>Embryophyta</taxon>
        <taxon>Tracheophyta</taxon>
        <taxon>Spermatophyta</taxon>
        <taxon>Magnoliopsida</taxon>
        <taxon>eudicotyledons</taxon>
        <taxon>Gunneridae</taxon>
        <taxon>Pentapetalae</taxon>
        <taxon>rosids</taxon>
        <taxon>fabids</taxon>
        <taxon>Fabales</taxon>
        <taxon>Fabaceae</taxon>
        <taxon>Papilionoideae</taxon>
        <taxon>50 kb inversion clade</taxon>
        <taxon>genistoids sensu lato</taxon>
        <taxon>core genistoids</taxon>
        <taxon>Crotalarieae</taxon>
        <taxon>Crotalaria</taxon>
    </lineage>
</organism>
<keyword evidence="4" id="KW-1133">Transmembrane helix</keyword>
<dbReference type="Pfam" id="PF12428">
    <property type="entry name" value="DUF3675"/>
    <property type="match status" value="1"/>
</dbReference>
<dbReference type="GO" id="GO:0008270">
    <property type="term" value="F:zinc ion binding"/>
    <property type="evidence" value="ECO:0007669"/>
    <property type="project" value="UniProtKB-KW"/>
</dbReference>
<feature type="transmembrane region" description="Helical" evidence="4">
    <location>
        <begin position="174"/>
        <end position="199"/>
    </location>
</feature>
<dbReference type="Pfam" id="PF12906">
    <property type="entry name" value="RINGv"/>
    <property type="match status" value="1"/>
</dbReference>